<sequence>MACRKKDDPPENAPEDPPPVRRSSRSTQGQGGAIKQLEKISNALYDNGKLRVKAKTAAVRFPDNEPINPMAPTSVKKKQGRKTKDKIDDGRDAEHTPPAASVHTQKEPATSLKDVLASQPSLHLATAGSRFGLHARPPTRSQPDRPRPNDHAAPADVQKPRSSQPGHPHAQPRQLYHQDEGHLERVEHSFGHSQSDPSRASPAPAHPLRNARNSQSVQSHMESRWGSQPRQTSRQDDGGHPRKHSPRNSQPDPPRVSPAPAHPLHNVRNSHSIRSHMEPRLKRAPAEEEPRWGSQPRQTSRQDDGGHPRKHFPRNSQSDPPRVSPTPAHPLHNVRNSHSVHSHVEPRLKRAPAEEEPRWGSQPRQTSRQDDGDHPRERSPSNSQPDPSCVSPAPAHPLLNVHNSRSIHSHMEPHLERASVEEEARRGSQPRQISRQDDGSFRLDRSDQLLEDEPRWGSQPRLKLDQDDRIPEPQRGSQPHKKESDPGVKGSVIDDADTDNEQVNDDGGYDNEFQHDEPMNGNVLLSFYFSLLTTFKADMRMMSSTSIWKVVYIPFVLHSYVDHTRFERSGRKPAGPCEPGIYFSSTHELHANHNIWILDISGLGIKFDEYSEDEGYDVLAHHHVKNRRPQPPPAGYLKDVQGSGSVPLVVPQPKNKRARKAPKGRQPLPHRRQSISTAHNSSSLEVEPTRKRGKFSVNPKNKIIPDPTKIGYYPPLWKDFLEKCKVEMRLHASTIDPFPTLPEAAEGIAMETLTTMLAMYKQEKRSLERNIWPEHKLHMARLVYDDLFTFRSELKKFIGPIVVANYPLFPNRPLPSADEHKAFVKKAAKRYLKKGKYLLGEPDEEVRHAVDLDVDLC</sequence>
<dbReference type="EMBL" id="MU266859">
    <property type="protein sequence ID" value="KAH7918084.1"/>
    <property type="molecule type" value="Genomic_DNA"/>
</dbReference>
<dbReference type="Proteomes" id="UP000790709">
    <property type="component" value="Unassembled WGS sequence"/>
</dbReference>
<evidence type="ECO:0000313" key="2">
    <source>
        <dbReference type="Proteomes" id="UP000790709"/>
    </source>
</evidence>
<evidence type="ECO:0000313" key="1">
    <source>
        <dbReference type="EMBL" id="KAH7918084.1"/>
    </source>
</evidence>
<protein>
    <submittedName>
        <fullName evidence="1">Uncharacterized protein</fullName>
    </submittedName>
</protein>
<accession>A0ACB8AY04</accession>
<reference evidence="1" key="1">
    <citation type="journal article" date="2021" name="New Phytol.">
        <title>Evolutionary innovations through gain and loss of genes in the ectomycorrhizal Boletales.</title>
        <authorList>
            <person name="Wu G."/>
            <person name="Miyauchi S."/>
            <person name="Morin E."/>
            <person name="Kuo A."/>
            <person name="Drula E."/>
            <person name="Varga T."/>
            <person name="Kohler A."/>
            <person name="Feng B."/>
            <person name="Cao Y."/>
            <person name="Lipzen A."/>
            <person name="Daum C."/>
            <person name="Hundley H."/>
            <person name="Pangilinan J."/>
            <person name="Johnson J."/>
            <person name="Barry K."/>
            <person name="LaButti K."/>
            <person name="Ng V."/>
            <person name="Ahrendt S."/>
            <person name="Min B."/>
            <person name="Choi I.G."/>
            <person name="Park H."/>
            <person name="Plett J.M."/>
            <person name="Magnuson J."/>
            <person name="Spatafora J.W."/>
            <person name="Nagy L.G."/>
            <person name="Henrissat B."/>
            <person name="Grigoriev I.V."/>
            <person name="Yang Z.L."/>
            <person name="Xu J."/>
            <person name="Martin F.M."/>
        </authorList>
    </citation>
    <scope>NUCLEOTIDE SEQUENCE</scope>
    <source>
        <strain evidence="1">KUC20120723A-06</strain>
    </source>
</reference>
<comment type="caution">
    <text evidence="1">The sequence shown here is derived from an EMBL/GenBank/DDBJ whole genome shotgun (WGS) entry which is preliminary data.</text>
</comment>
<keyword evidence="2" id="KW-1185">Reference proteome</keyword>
<name>A0ACB8AY04_9AGAM</name>
<proteinExistence type="predicted"/>
<organism evidence="1 2">
    <name type="scientific">Leucogyrophana mollusca</name>
    <dbReference type="NCBI Taxonomy" id="85980"/>
    <lineage>
        <taxon>Eukaryota</taxon>
        <taxon>Fungi</taxon>
        <taxon>Dikarya</taxon>
        <taxon>Basidiomycota</taxon>
        <taxon>Agaricomycotina</taxon>
        <taxon>Agaricomycetes</taxon>
        <taxon>Agaricomycetidae</taxon>
        <taxon>Boletales</taxon>
        <taxon>Boletales incertae sedis</taxon>
        <taxon>Leucogyrophana</taxon>
    </lineage>
</organism>
<gene>
    <name evidence="1" type="ORF">BV22DRAFT_1134867</name>
</gene>